<dbReference type="EMBL" id="SJPF01000001">
    <property type="protein sequence ID" value="TWT39695.1"/>
    <property type="molecule type" value="Genomic_DNA"/>
</dbReference>
<organism evidence="8 9">
    <name type="scientific">Blastopirellula retiformator</name>
    <dbReference type="NCBI Taxonomy" id="2527970"/>
    <lineage>
        <taxon>Bacteria</taxon>
        <taxon>Pseudomonadati</taxon>
        <taxon>Planctomycetota</taxon>
        <taxon>Planctomycetia</taxon>
        <taxon>Pirellulales</taxon>
        <taxon>Pirellulaceae</taxon>
        <taxon>Blastopirellula</taxon>
    </lineage>
</organism>
<dbReference type="Proteomes" id="UP000318878">
    <property type="component" value="Unassembled WGS sequence"/>
</dbReference>
<evidence type="ECO:0000256" key="7">
    <source>
        <dbReference type="SAM" id="Phobius"/>
    </source>
</evidence>
<gene>
    <name evidence="8" type="ORF">Enr8_13960</name>
</gene>
<dbReference type="AlphaFoldDB" id="A0A5C5VP46"/>
<feature type="transmembrane region" description="Helical" evidence="7">
    <location>
        <begin position="58"/>
        <end position="80"/>
    </location>
</feature>
<keyword evidence="5 7" id="KW-0472">Membrane</keyword>
<evidence type="ECO:0000256" key="3">
    <source>
        <dbReference type="ARBA" id="ARBA00022692"/>
    </source>
</evidence>
<protein>
    <recommendedName>
        <fullName evidence="10">Cytochrome C oxidase subunit IV</fullName>
    </recommendedName>
</protein>
<evidence type="ECO:0000313" key="9">
    <source>
        <dbReference type="Proteomes" id="UP000318878"/>
    </source>
</evidence>
<keyword evidence="9" id="KW-1185">Reference proteome</keyword>
<sequence>MSSTGHADEHHEAAHDHGHGGTGKYWLVFLALCLLTLCSFLTYFEMWHNAIPVNVSRAFMMAVSVSKALLVMCFFMHLIWEANWKWVLTVPAAMMAVFLVCMLIPDIGYRTDYYSSHRWNHTPQPIEPNLHPSGDARPAAQPGH</sequence>
<keyword evidence="2" id="KW-1003">Cell membrane</keyword>
<name>A0A5C5VP46_9BACT</name>
<evidence type="ECO:0000256" key="2">
    <source>
        <dbReference type="ARBA" id="ARBA00022475"/>
    </source>
</evidence>
<keyword evidence="3 7" id="KW-0812">Transmembrane</keyword>
<accession>A0A5C5VP46</accession>
<proteinExistence type="predicted"/>
<dbReference type="InterPro" id="IPR005171">
    <property type="entry name" value="Cyt_c_oxidase_su4_prok"/>
</dbReference>
<evidence type="ECO:0000313" key="8">
    <source>
        <dbReference type="EMBL" id="TWT39695.1"/>
    </source>
</evidence>
<comment type="subcellular location">
    <subcellularLocation>
        <location evidence="1">Cell membrane</location>
        <topology evidence="1">Multi-pass membrane protein</topology>
    </subcellularLocation>
</comment>
<evidence type="ECO:0000256" key="6">
    <source>
        <dbReference type="SAM" id="MobiDB-lite"/>
    </source>
</evidence>
<dbReference type="Pfam" id="PF03626">
    <property type="entry name" value="COX4_pro"/>
    <property type="match status" value="1"/>
</dbReference>
<reference evidence="8 9" key="1">
    <citation type="submission" date="2019-02" db="EMBL/GenBank/DDBJ databases">
        <title>Deep-cultivation of Planctomycetes and their phenomic and genomic characterization uncovers novel biology.</title>
        <authorList>
            <person name="Wiegand S."/>
            <person name="Jogler M."/>
            <person name="Boedeker C."/>
            <person name="Pinto D."/>
            <person name="Vollmers J."/>
            <person name="Rivas-Marin E."/>
            <person name="Kohn T."/>
            <person name="Peeters S.H."/>
            <person name="Heuer A."/>
            <person name="Rast P."/>
            <person name="Oberbeckmann S."/>
            <person name="Bunk B."/>
            <person name="Jeske O."/>
            <person name="Meyerdierks A."/>
            <person name="Storesund J.E."/>
            <person name="Kallscheuer N."/>
            <person name="Luecker S."/>
            <person name="Lage O.M."/>
            <person name="Pohl T."/>
            <person name="Merkel B.J."/>
            <person name="Hornburger P."/>
            <person name="Mueller R.-W."/>
            <person name="Bruemmer F."/>
            <person name="Labrenz M."/>
            <person name="Spormann A.M."/>
            <person name="Op Den Camp H."/>
            <person name="Overmann J."/>
            <person name="Amann R."/>
            <person name="Jetten M.S.M."/>
            <person name="Mascher T."/>
            <person name="Medema M.H."/>
            <person name="Devos D.P."/>
            <person name="Kaster A.-K."/>
            <person name="Ovreas L."/>
            <person name="Rohde M."/>
            <person name="Galperin M.Y."/>
            <person name="Jogler C."/>
        </authorList>
    </citation>
    <scope>NUCLEOTIDE SEQUENCE [LARGE SCALE GENOMIC DNA]</scope>
    <source>
        <strain evidence="8 9">Enr8</strain>
    </source>
</reference>
<dbReference type="GO" id="GO:0005886">
    <property type="term" value="C:plasma membrane"/>
    <property type="evidence" value="ECO:0007669"/>
    <property type="project" value="UniProtKB-SubCell"/>
</dbReference>
<evidence type="ECO:0000256" key="4">
    <source>
        <dbReference type="ARBA" id="ARBA00022989"/>
    </source>
</evidence>
<feature type="transmembrane region" description="Helical" evidence="7">
    <location>
        <begin position="86"/>
        <end position="109"/>
    </location>
</feature>
<feature type="region of interest" description="Disordered" evidence="6">
    <location>
        <begin position="125"/>
        <end position="144"/>
    </location>
</feature>
<dbReference type="RefSeq" id="WP_186767480.1">
    <property type="nucleotide sequence ID" value="NZ_SJPF01000001.1"/>
</dbReference>
<comment type="caution">
    <text evidence="8">The sequence shown here is derived from an EMBL/GenBank/DDBJ whole genome shotgun (WGS) entry which is preliminary data.</text>
</comment>
<evidence type="ECO:0000256" key="1">
    <source>
        <dbReference type="ARBA" id="ARBA00004651"/>
    </source>
</evidence>
<feature type="transmembrane region" description="Helical" evidence="7">
    <location>
        <begin position="25"/>
        <end position="46"/>
    </location>
</feature>
<evidence type="ECO:0008006" key="10">
    <source>
        <dbReference type="Google" id="ProtNLM"/>
    </source>
</evidence>
<keyword evidence="4 7" id="KW-1133">Transmembrane helix</keyword>
<evidence type="ECO:0000256" key="5">
    <source>
        <dbReference type="ARBA" id="ARBA00023136"/>
    </source>
</evidence>